<dbReference type="Proteomes" id="UP000236544">
    <property type="component" value="Unassembled WGS sequence"/>
</dbReference>
<feature type="transmembrane region" description="Helical" evidence="1">
    <location>
        <begin position="115"/>
        <end position="137"/>
    </location>
</feature>
<evidence type="ECO:0000256" key="1">
    <source>
        <dbReference type="SAM" id="Phobius"/>
    </source>
</evidence>
<sequence>MSFTGSLVLSGIGGLVFKYGGQQSEKEKDIPTGFRDLTLGFLEAKGKIIRERSEAVTVNFWRELVQTGAYQYPLRGISELFSSGVYFFSSAKCFGFYLVLYLTIALLYFLTILPMYLACFAFLGPLGLAVAYVQFLLQSNMLTMMVMRTTQLNNPLFDECLERNGKEAFVKAALQKPTLPVRFYVPFNTYYFWFNYLPWRIAIYTISFFSIVALLSISFIPIAGPIMFNALISPFIARIYFSRFLRLKKLDNKQRNDEFYLNFGTYVSFGFVAGQLEVLPFVSGFTYSSNMVGSGLFAIKTLDSESLIPVNLESRLENARTFS</sequence>
<gene>
    <name evidence="2" type="ORF">LAQU0_S01e14312g</name>
</gene>
<organism evidence="2 3">
    <name type="scientific">Lachancea quebecensis</name>
    <dbReference type="NCBI Taxonomy" id="1654605"/>
    <lineage>
        <taxon>Eukaryota</taxon>
        <taxon>Fungi</taxon>
        <taxon>Dikarya</taxon>
        <taxon>Ascomycota</taxon>
        <taxon>Saccharomycotina</taxon>
        <taxon>Saccharomycetes</taxon>
        <taxon>Saccharomycetales</taxon>
        <taxon>Saccharomycetaceae</taxon>
        <taxon>Lachancea</taxon>
    </lineage>
</organism>
<keyword evidence="1" id="KW-0812">Transmembrane</keyword>
<keyword evidence="1" id="KW-0472">Membrane</keyword>
<name>A0A0P1KQ15_9SACH</name>
<dbReference type="EMBL" id="LN890560">
    <property type="protein sequence ID" value="CUS20772.1"/>
    <property type="molecule type" value="Genomic_DNA"/>
</dbReference>
<dbReference type="GO" id="GO:0005628">
    <property type="term" value="C:prospore membrane"/>
    <property type="evidence" value="ECO:0007669"/>
    <property type="project" value="TreeGrafter"/>
</dbReference>
<reference evidence="3" key="1">
    <citation type="submission" date="2015-10" db="EMBL/GenBank/DDBJ databases">
        <authorList>
            <person name="Devillers H."/>
        </authorList>
    </citation>
    <scope>NUCLEOTIDE SEQUENCE [LARGE SCALE GENOMIC DNA]</scope>
</reference>
<dbReference type="InterPro" id="IPR052786">
    <property type="entry name" value="Spore_wall_assembly"/>
</dbReference>
<dbReference type="PANTHER" id="PTHR34292:SF2">
    <property type="entry name" value="OUTER SPORE WALL PROTEIN LDS1"/>
    <property type="match status" value="1"/>
</dbReference>
<keyword evidence="3" id="KW-1185">Reference proteome</keyword>
<dbReference type="PANTHER" id="PTHR34292">
    <property type="entry name" value="OUTER SPORE WALL PROTEIN LDS1"/>
    <property type="match status" value="1"/>
</dbReference>
<dbReference type="GO" id="GO:0005619">
    <property type="term" value="C:ascospore wall"/>
    <property type="evidence" value="ECO:0007669"/>
    <property type="project" value="TreeGrafter"/>
</dbReference>
<dbReference type="AlphaFoldDB" id="A0A0P1KQ15"/>
<proteinExistence type="predicted"/>
<feature type="transmembrane region" description="Helical" evidence="1">
    <location>
        <begin position="226"/>
        <end position="245"/>
    </location>
</feature>
<evidence type="ECO:0000313" key="3">
    <source>
        <dbReference type="Proteomes" id="UP000236544"/>
    </source>
</evidence>
<dbReference type="OrthoDB" id="10012223at2759"/>
<accession>A0A0P1KQ15</accession>
<dbReference type="GO" id="GO:0005811">
    <property type="term" value="C:lipid droplet"/>
    <property type="evidence" value="ECO:0007669"/>
    <property type="project" value="TreeGrafter"/>
</dbReference>
<keyword evidence="1" id="KW-1133">Transmembrane helix</keyword>
<feature type="transmembrane region" description="Helical" evidence="1">
    <location>
        <begin position="201"/>
        <end position="220"/>
    </location>
</feature>
<protein>
    <submittedName>
        <fullName evidence="2">LAQU0S01e14312g1_1</fullName>
    </submittedName>
</protein>
<feature type="transmembrane region" description="Helical" evidence="1">
    <location>
        <begin position="85"/>
        <end position="109"/>
    </location>
</feature>
<evidence type="ECO:0000313" key="2">
    <source>
        <dbReference type="EMBL" id="CUS20772.1"/>
    </source>
</evidence>